<evidence type="ECO:0000313" key="2">
    <source>
        <dbReference type="EMBL" id="EXI76984.1"/>
    </source>
</evidence>
<evidence type="ECO:0000256" key="1">
    <source>
        <dbReference type="SAM" id="MobiDB-lite"/>
    </source>
</evidence>
<dbReference type="EMBL" id="JEMX01000138">
    <property type="protein sequence ID" value="EXI76984.1"/>
    <property type="molecule type" value="Genomic_DNA"/>
</dbReference>
<accession>A0A011QE30</accession>
<protein>
    <submittedName>
        <fullName evidence="2">Uncharacterized protein</fullName>
    </submittedName>
</protein>
<gene>
    <name evidence="2" type="ORF">AW10_04122</name>
</gene>
<reference evidence="2 3" key="1">
    <citation type="submission" date="2014-02" db="EMBL/GenBank/DDBJ databases">
        <title>Expanding our view of genomic diversity in Candidatus Accumulibacter clades.</title>
        <authorList>
            <person name="Skennerton C.T."/>
            <person name="Barr J.J."/>
            <person name="Slater F.R."/>
            <person name="Bond P.L."/>
            <person name="Tyson G.W."/>
        </authorList>
    </citation>
    <scope>NUCLEOTIDE SEQUENCE [LARGE SCALE GENOMIC DNA]</scope>
    <source>
        <strain evidence="3">BA-92</strain>
    </source>
</reference>
<name>A0A011QE30_9PROT</name>
<feature type="region of interest" description="Disordered" evidence="1">
    <location>
        <begin position="56"/>
        <end position="100"/>
    </location>
</feature>
<proteinExistence type="predicted"/>
<feature type="compositionally biased region" description="Polar residues" evidence="1">
    <location>
        <begin position="130"/>
        <end position="143"/>
    </location>
</feature>
<sequence>MATNDVGETGVVIERRSQVLQRRDEAAIAAQGAARQRLQRSQPGTFVRLGQDHVHAQQQGAVVGENPLDQIGQPRPVPRPAPQLGQRSLVDIDNGDPFVDGRLREEAHTSVVEDRFQPGNGRNLDIVQAVPQQDAEQQETRQVAQEEGRQPTPEFARPPSEA</sequence>
<feature type="region of interest" description="Disordered" evidence="1">
    <location>
        <begin position="130"/>
        <end position="162"/>
    </location>
</feature>
<dbReference type="AlphaFoldDB" id="A0A011QE30"/>
<evidence type="ECO:0000313" key="3">
    <source>
        <dbReference type="Proteomes" id="UP000021816"/>
    </source>
</evidence>
<dbReference type="Proteomes" id="UP000021816">
    <property type="component" value="Unassembled WGS sequence"/>
</dbReference>
<organism evidence="2 3">
    <name type="scientific">Candidatus Accumulibacter appositus</name>
    <dbReference type="NCBI Taxonomy" id="1454003"/>
    <lineage>
        <taxon>Bacteria</taxon>
        <taxon>Pseudomonadati</taxon>
        <taxon>Pseudomonadota</taxon>
        <taxon>Betaproteobacteria</taxon>
        <taxon>Candidatus Accumulibacter</taxon>
    </lineage>
</organism>
<comment type="caution">
    <text evidence="2">The sequence shown here is derived from an EMBL/GenBank/DDBJ whole genome shotgun (WGS) entry which is preliminary data.</text>
</comment>